<accession>A0A7S2NJS1</accession>
<dbReference type="AlphaFoldDB" id="A0A7S2NJS1"/>
<dbReference type="InterPro" id="IPR002048">
    <property type="entry name" value="EF_hand_dom"/>
</dbReference>
<dbReference type="InterPro" id="IPR018247">
    <property type="entry name" value="EF_Hand_1_Ca_BS"/>
</dbReference>
<dbReference type="GO" id="GO:0005509">
    <property type="term" value="F:calcium ion binding"/>
    <property type="evidence" value="ECO:0007669"/>
    <property type="project" value="InterPro"/>
</dbReference>
<evidence type="ECO:0000259" key="2">
    <source>
        <dbReference type="PROSITE" id="PS50222"/>
    </source>
</evidence>
<name>A0A7S2NJS1_9DINO</name>
<gene>
    <name evidence="3" type="ORF">BRAN1462_LOCUS16709</name>
</gene>
<sequence>MAQAQPSLPRRRCAHIACGGPRLQCGLAHAAMRRSVAAVIAACLLVCASVWPAVAQSDHEAQQQVDDMMEETDKDKDGKLTIDEIISTVKAHMEEADAASEFAEFEEKLKKRFPAADVDGDSFLDKSELPALMKAFTEDDDKEDL</sequence>
<organism evidence="3">
    <name type="scientific">Zooxanthella nutricula</name>
    <dbReference type="NCBI Taxonomy" id="1333877"/>
    <lineage>
        <taxon>Eukaryota</taxon>
        <taxon>Sar</taxon>
        <taxon>Alveolata</taxon>
        <taxon>Dinophyceae</taxon>
        <taxon>Peridiniales</taxon>
        <taxon>Peridiniales incertae sedis</taxon>
        <taxon>Zooxanthella</taxon>
    </lineage>
</organism>
<dbReference type="PROSITE" id="PS50222">
    <property type="entry name" value="EF_HAND_2"/>
    <property type="match status" value="2"/>
</dbReference>
<protein>
    <recommendedName>
        <fullName evidence="2">EF-hand domain-containing protein</fullName>
    </recommendedName>
</protein>
<dbReference type="SMART" id="SM00054">
    <property type="entry name" value="EFh"/>
    <property type="match status" value="2"/>
</dbReference>
<evidence type="ECO:0000313" key="3">
    <source>
        <dbReference type="EMBL" id="CAD9543838.1"/>
    </source>
</evidence>
<dbReference type="SUPFAM" id="SSF47473">
    <property type="entry name" value="EF-hand"/>
    <property type="match status" value="1"/>
</dbReference>
<proteinExistence type="predicted"/>
<feature type="domain" description="EF-hand" evidence="2">
    <location>
        <begin position="60"/>
        <end position="95"/>
    </location>
</feature>
<reference evidence="3" key="1">
    <citation type="submission" date="2021-01" db="EMBL/GenBank/DDBJ databases">
        <authorList>
            <person name="Corre E."/>
            <person name="Pelletier E."/>
            <person name="Niang G."/>
            <person name="Scheremetjew M."/>
            <person name="Finn R."/>
            <person name="Kale V."/>
            <person name="Holt S."/>
            <person name="Cochrane G."/>
            <person name="Meng A."/>
            <person name="Brown T."/>
            <person name="Cohen L."/>
        </authorList>
    </citation>
    <scope>NUCLEOTIDE SEQUENCE</scope>
    <source>
        <strain evidence="3">RCC3387</strain>
    </source>
</reference>
<dbReference type="PROSITE" id="PS00018">
    <property type="entry name" value="EF_HAND_1"/>
    <property type="match status" value="1"/>
</dbReference>
<evidence type="ECO:0000256" key="1">
    <source>
        <dbReference type="ARBA" id="ARBA00022837"/>
    </source>
</evidence>
<keyword evidence="1" id="KW-0106">Calcium</keyword>
<dbReference type="InterPro" id="IPR011992">
    <property type="entry name" value="EF-hand-dom_pair"/>
</dbReference>
<dbReference type="Gene3D" id="1.10.238.10">
    <property type="entry name" value="EF-hand"/>
    <property type="match status" value="1"/>
</dbReference>
<feature type="domain" description="EF-hand" evidence="2">
    <location>
        <begin position="104"/>
        <end position="139"/>
    </location>
</feature>
<dbReference type="EMBL" id="HBGW01026248">
    <property type="protein sequence ID" value="CAD9543838.1"/>
    <property type="molecule type" value="Transcribed_RNA"/>
</dbReference>